<dbReference type="InterPro" id="IPR050155">
    <property type="entry name" value="HAD-like_hydrolase_sf"/>
</dbReference>
<dbReference type="RefSeq" id="WP_288199800.1">
    <property type="nucleotide sequence ID" value="NZ_LT608334.1"/>
</dbReference>
<gene>
    <name evidence="1" type="ORF">KL86PLE_130303</name>
</gene>
<dbReference type="Gene3D" id="3.40.50.1000">
    <property type="entry name" value="HAD superfamily/HAD-like"/>
    <property type="match status" value="1"/>
</dbReference>
<proteinExistence type="predicted"/>
<evidence type="ECO:0000313" key="1">
    <source>
        <dbReference type="EMBL" id="SCM74661.1"/>
    </source>
</evidence>
<dbReference type="SFLD" id="SFLDS00003">
    <property type="entry name" value="Haloacid_Dehalogenase"/>
    <property type="match status" value="1"/>
</dbReference>
<dbReference type="InterPro" id="IPR023198">
    <property type="entry name" value="PGP-like_dom2"/>
</dbReference>
<dbReference type="Pfam" id="PF13419">
    <property type="entry name" value="HAD_2"/>
    <property type="match status" value="1"/>
</dbReference>
<dbReference type="InterPro" id="IPR023214">
    <property type="entry name" value="HAD_sf"/>
</dbReference>
<dbReference type="EMBL" id="FMJD01000005">
    <property type="protein sequence ID" value="SCM74661.1"/>
    <property type="molecule type" value="Genomic_DNA"/>
</dbReference>
<sequence length="225" mass="23293">MTAKLVLFDCDGTLVDSQHMIVATMTEAFVKVGHAPPEPAGVLSIIGLSLPEAIGRLDANLDAVTVGLVAEAYRDTYQAMKFRLAETAPLYPGALDALKALAARHDVLLGVVTGKSRRGLDAILETHGLTGLFSVLRTADDGPSKPHPFMVVDAVAALGGDASDTVVVGDTGYDMLMARAAGAFALGVTWGYNGRDELAQAGAQALADSFAEVPALAMGLLDGKE</sequence>
<protein>
    <submittedName>
        <fullName evidence="1">HAD-superfamily hydrolase, subfamily IA, variant 1</fullName>
    </submittedName>
</protein>
<dbReference type="InterPro" id="IPR041492">
    <property type="entry name" value="HAD_2"/>
</dbReference>
<organism evidence="1">
    <name type="scientific">uncultured Pleomorphomonas sp</name>
    <dbReference type="NCBI Taxonomy" id="442121"/>
    <lineage>
        <taxon>Bacteria</taxon>
        <taxon>Pseudomonadati</taxon>
        <taxon>Pseudomonadota</taxon>
        <taxon>Alphaproteobacteria</taxon>
        <taxon>Hyphomicrobiales</taxon>
        <taxon>Pleomorphomonadaceae</taxon>
        <taxon>Pleomorphomonas</taxon>
        <taxon>environmental samples</taxon>
    </lineage>
</organism>
<dbReference type="PANTHER" id="PTHR43434">
    <property type="entry name" value="PHOSPHOGLYCOLATE PHOSPHATASE"/>
    <property type="match status" value="1"/>
</dbReference>
<dbReference type="AlphaFoldDB" id="A0A212LAR6"/>
<accession>A0A212LAR6</accession>
<dbReference type="InterPro" id="IPR036412">
    <property type="entry name" value="HAD-like_sf"/>
</dbReference>
<name>A0A212LAR6_9HYPH</name>
<dbReference type="GO" id="GO:0006281">
    <property type="term" value="P:DNA repair"/>
    <property type="evidence" value="ECO:0007669"/>
    <property type="project" value="TreeGrafter"/>
</dbReference>
<keyword evidence="1" id="KW-0378">Hydrolase</keyword>
<reference evidence="1" key="1">
    <citation type="submission" date="2016-08" db="EMBL/GenBank/DDBJ databases">
        <authorList>
            <person name="Seilhamer J.J."/>
        </authorList>
    </citation>
    <scope>NUCLEOTIDE SEQUENCE</scope>
    <source>
        <strain evidence="1">86</strain>
    </source>
</reference>
<dbReference type="SFLD" id="SFLDG01135">
    <property type="entry name" value="C1.5.6:_HAD__Beta-PGM__Phospha"/>
    <property type="match status" value="1"/>
</dbReference>
<dbReference type="SUPFAM" id="SSF56784">
    <property type="entry name" value="HAD-like"/>
    <property type="match status" value="1"/>
</dbReference>
<dbReference type="SFLD" id="SFLDG01129">
    <property type="entry name" value="C1.5:_HAD__Beta-PGM__Phosphata"/>
    <property type="match status" value="1"/>
</dbReference>
<dbReference type="InterPro" id="IPR006439">
    <property type="entry name" value="HAD-SF_hydro_IA"/>
</dbReference>
<dbReference type="Gene3D" id="1.10.150.240">
    <property type="entry name" value="Putative phosphatase, domain 2"/>
    <property type="match status" value="1"/>
</dbReference>
<dbReference type="PANTHER" id="PTHR43434:SF24">
    <property type="entry name" value="HYDROLASE-RELATED"/>
    <property type="match status" value="1"/>
</dbReference>
<dbReference type="GO" id="GO:0008967">
    <property type="term" value="F:phosphoglycolate phosphatase activity"/>
    <property type="evidence" value="ECO:0007669"/>
    <property type="project" value="TreeGrafter"/>
</dbReference>
<dbReference type="GO" id="GO:0005829">
    <property type="term" value="C:cytosol"/>
    <property type="evidence" value="ECO:0007669"/>
    <property type="project" value="TreeGrafter"/>
</dbReference>
<dbReference type="NCBIfam" id="TIGR01549">
    <property type="entry name" value="HAD-SF-IA-v1"/>
    <property type="match status" value="1"/>
</dbReference>